<keyword evidence="2" id="KW-0238">DNA-binding</keyword>
<organism evidence="2 3">
    <name type="scientific">Penaeus vannamei</name>
    <name type="common">Whiteleg shrimp</name>
    <name type="synonym">Litopenaeus vannamei</name>
    <dbReference type="NCBI Taxonomy" id="6689"/>
    <lineage>
        <taxon>Eukaryota</taxon>
        <taxon>Metazoa</taxon>
        <taxon>Ecdysozoa</taxon>
        <taxon>Arthropoda</taxon>
        <taxon>Crustacea</taxon>
        <taxon>Multicrustacea</taxon>
        <taxon>Malacostraca</taxon>
        <taxon>Eumalacostraca</taxon>
        <taxon>Eucarida</taxon>
        <taxon>Decapoda</taxon>
        <taxon>Dendrobranchiata</taxon>
        <taxon>Penaeoidea</taxon>
        <taxon>Penaeidae</taxon>
        <taxon>Penaeus</taxon>
    </lineage>
</organism>
<dbReference type="OrthoDB" id="10586818at2759"/>
<reference evidence="2 3" key="1">
    <citation type="submission" date="2018-04" db="EMBL/GenBank/DDBJ databases">
        <authorList>
            <person name="Zhang X."/>
            <person name="Yuan J."/>
            <person name="Li F."/>
            <person name="Xiang J."/>
        </authorList>
    </citation>
    <scope>NUCLEOTIDE SEQUENCE [LARGE SCALE GENOMIC DNA]</scope>
    <source>
        <tissue evidence="2">Muscle</tissue>
    </source>
</reference>
<feature type="region of interest" description="Disordered" evidence="1">
    <location>
        <begin position="232"/>
        <end position="254"/>
    </location>
</feature>
<proteinExistence type="predicted"/>
<accession>A0A423T5B7</accession>
<dbReference type="Proteomes" id="UP000283509">
    <property type="component" value="Unassembled WGS sequence"/>
</dbReference>
<dbReference type="EMBL" id="QCYY01002265">
    <property type="protein sequence ID" value="ROT71687.1"/>
    <property type="molecule type" value="Genomic_DNA"/>
</dbReference>
<keyword evidence="3" id="KW-1185">Reference proteome</keyword>
<gene>
    <name evidence="2" type="ORF">C7M84_009990</name>
</gene>
<protein>
    <submittedName>
        <fullName evidence="2">DNA-binding protein DBP23</fullName>
    </submittedName>
</protein>
<sequence length="254" mass="23471">MKYKYLDEGNHCHTSPLVSGQTTSTWPEGKLGDAMNPLFDMLRGASVLALVCMVSAAKLPGYSAGGGSGLGVDLGGAGGHAGGAGGHAGGAGGHGGVAGGAGSGNVYQAVLVGSGHLPASAFGGAAGGVAGGFAGGAAGGVAGGFAGGAAGGVAGGFAGGAAGGVAGGFGGGAVVDEYTGPDTGSVGPVGPVVAVEDEYAGAGLDGPFIAVDPAPLPEPVVPVPTRVTLDDEYTGPNDVAHVSPPVGEYGSPSF</sequence>
<evidence type="ECO:0000313" key="3">
    <source>
        <dbReference type="Proteomes" id="UP000283509"/>
    </source>
</evidence>
<reference evidence="2 3" key="2">
    <citation type="submission" date="2019-01" db="EMBL/GenBank/DDBJ databases">
        <title>The decoding of complex shrimp genome reveals the adaptation for benthos swimmer, frequently molting mechanism and breeding impact on genome.</title>
        <authorList>
            <person name="Sun Y."/>
            <person name="Gao Y."/>
            <person name="Yu Y."/>
        </authorList>
    </citation>
    <scope>NUCLEOTIDE SEQUENCE [LARGE SCALE GENOMIC DNA]</scope>
    <source>
        <tissue evidence="2">Muscle</tissue>
    </source>
</reference>
<name>A0A423T5B7_PENVA</name>
<comment type="caution">
    <text evidence="2">The sequence shown here is derived from an EMBL/GenBank/DDBJ whole genome shotgun (WGS) entry which is preliminary data.</text>
</comment>
<evidence type="ECO:0000313" key="2">
    <source>
        <dbReference type="EMBL" id="ROT71687.1"/>
    </source>
</evidence>
<evidence type="ECO:0000256" key="1">
    <source>
        <dbReference type="SAM" id="MobiDB-lite"/>
    </source>
</evidence>
<dbReference type="AlphaFoldDB" id="A0A423T5B7"/>
<dbReference type="GO" id="GO:0003677">
    <property type="term" value="F:DNA binding"/>
    <property type="evidence" value="ECO:0007669"/>
    <property type="project" value="UniProtKB-KW"/>
</dbReference>